<gene>
    <name evidence="1" type="ORF">CAUS1442_LOCUS9887</name>
</gene>
<proteinExistence type="predicted"/>
<protein>
    <submittedName>
        <fullName evidence="1">Uncharacterized protein</fullName>
    </submittedName>
</protein>
<evidence type="ECO:0000313" key="1">
    <source>
        <dbReference type="EMBL" id="CAD8337759.1"/>
    </source>
</evidence>
<organism evidence="1">
    <name type="scientific">Craspedostauros australis</name>
    <dbReference type="NCBI Taxonomy" id="1486917"/>
    <lineage>
        <taxon>Eukaryota</taxon>
        <taxon>Sar</taxon>
        <taxon>Stramenopiles</taxon>
        <taxon>Ochrophyta</taxon>
        <taxon>Bacillariophyta</taxon>
        <taxon>Bacillariophyceae</taxon>
        <taxon>Bacillariophycidae</taxon>
        <taxon>Naviculales</taxon>
        <taxon>Naviculaceae</taxon>
        <taxon>Craspedostauros</taxon>
    </lineage>
</organism>
<sequence>MDCAKAAAEAAEITQKQLMETQGLKRRLQSFGVIVETLDGSKPIDVMEHIGKHNEHRNVVWRAGCWANRGVSAVLTGAFQWASAHLAVDAKGGRFWQLMLAERAVQAACGPESKVKVFSSDDDLSLEYCDTVETDSDCALTVDGRSIRHVRLDCRVSLVGDSKPLILTSKRKQKR</sequence>
<dbReference type="AlphaFoldDB" id="A0A7R9WXI1"/>
<name>A0A7R9WXI1_9STRA</name>
<accession>A0A7R9WXI1</accession>
<dbReference type="EMBL" id="HBEF01015814">
    <property type="protein sequence ID" value="CAD8337759.1"/>
    <property type="molecule type" value="Transcribed_RNA"/>
</dbReference>
<reference evidence="1" key="1">
    <citation type="submission" date="2021-01" db="EMBL/GenBank/DDBJ databases">
        <authorList>
            <person name="Corre E."/>
            <person name="Pelletier E."/>
            <person name="Niang G."/>
            <person name="Scheremetjew M."/>
            <person name="Finn R."/>
            <person name="Kale V."/>
            <person name="Holt S."/>
            <person name="Cochrane G."/>
            <person name="Meng A."/>
            <person name="Brown T."/>
            <person name="Cohen L."/>
        </authorList>
    </citation>
    <scope>NUCLEOTIDE SEQUENCE</scope>
    <source>
        <strain evidence="1">CCMP3328</strain>
    </source>
</reference>